<dbReference type="OrthoDB" id="5144031at2"/>
<dbReference type="EMBL" id="SDPU01000032">
    <property type="protein sequence ID" value="RYU10321.1"/>
    <property type="molecule type" value="Genomic_DNA"/>
</dbReference>
<dbReference type="Proteomes" id="UP000291189">
    <property type="component" value="Unassembled WGS sequence"/>
</dbReference>
<reference evidence="2 3" key="1">
    <citation type="submission" date="2019-01" db="EMBL/GenBank/DDBJ databases">
        <title>Nocardioides guangzhouensis sp. nov., an actinobacterium isolated from soil.</title>
        <authorList>
            <person name="Fu Y."/>
            <person name="Cai Y."/>
            <person name="Lin Z."/>
            <person name="Chen P."/>
        </authorList>
    </citation>
    <scope>NUCLEOTIDE SEQUENCE [LARGE SCALE GENOMIC DNA]</scope>
    <source>
        <strain evidence="2 3">NBRC 105384</strain>
    </source>
</reference>
<proteinExistence type="predicted"/>
<comment type="caution">
    <text evidence="2">The sequence shown here is derived from an EMBL/GenBank/DDBJ whole genome shotgun (WGS) entry which is preliminary data.</text>
</comment>
<dbReference type="InterPro" id="IPR027417">
    <property type="entry name" value="P-loop_NTPase"/>
</dbReference>
<dbReference type="SUPFAM" id="SSF52540">
    <property type="entry name" value="P-loop containing nucleoside triphosphate hydrolases"/>
    <property type="match status" value="1"/>
</dbReference>
<evidence type="ECO:0000313" key="3">
    <source>
        <dbReference type="Proteomes" id="UP000291189"/>
    </source>
</evidence>
<feature type="region of interest" description="Disordered" evidence="1">
    <location>
        <begin position="342"/>
        <end position="364"/>
    </location>
</feature>
<organism evidence="2 3">
    <name type="scientific">Nocardioides iriomotensis</name>
    <dbReference type="NCBI Taxonomy" id="715784"/>
    <lineage>
        <taxon>Bacteria</taxon>
        <taxon>Bacillati</taxon>
        <taxon>Actinomycetota</taxon>
        <taxon>Actinomycetes</taxon>
        <taxon>Propionibacteriales</taxon>
        <taxon>Nocardioidaceae</taxon>
        <taxon>Nocardioides</taxon>
    </lineage>
</organism>
<protein>
    <recommendedName>
        <fullName evidence="4">Sulfotransferase family protein</fullName>
    </recommendedName>
</protein>
<dbReference type="Gene3D" id="3.40.50.300">
    <property type="entry name" value="P-loop containing nucleotide triphosphate hydrolases"/>
    <property type="match status" value="1"/>
</dbReference>
<dbReference type="RefSeq" id="WP_129988757.1">
    <property type="nucleotide sequence ID" value="NZ_SDPU01000032.1"/>
</dbReference>
<sequence>MTRRVYLHVGAPKTGTTYLQDRLAANRTELARHDVHYPLGLQASHFKAALDLLDDVSWGGQREDARGEWDKLVDRVRRHDGTVIVSHEILAGAKPEQVRKAMADLAGDEVHLVYSARDLARQIPAEWQEGIKHRRRRSFARFLTQVQSARRRNPSMWFWKAQGLPDVLARWGEGLPPERIHVVTVPQSGAPRDLLWERYCEAFGIDPAWAPATSDRENVSIGIAETALLRKLNRRLKRAGLKGDDYRRIVRQLMVHDTLAHREGMTRATLPPVAFPWAEEVADEWVEWIKGAGVDVVGDVEELRPVRPPEDAVWQNPDRPRRRDVADAAVDALVAVTLEAAKRPDPHDQLSAKLGRAARRLRGQ</sequence>
<evidence type="ECO:0000313" key="2">
    <source>
        <dbReference type="EMBL" id="RYU10321.1"/>
    </source>
</evidence>
<evidence type="ECO:0008006" key="4">
    <source>
        <dbReference type="Google" id="ProtNLM"/>
    </source>
</evidence>
<accession>A0A4Q5IZ12</accession>
<evidence type="ECO:0000256" key="1">
    <source>
        <dbReference type="SAM" id="MobiDB-lite"/>
    </source>
</evidence>
<dbReference type="AlphaFoldDB" id="A0A4Q5IZ12"/>
<name>A0A4Q5IZ12_9ACTN</name>
<keyword evidence="3" id="KW-1185">Reference proteome</keyword>
<gene>
    <name evidence="2" type="ORF">ETU37_18265</name>
</gene>